<name>U4VF47_9HYPH</name>
<dbReference type="PATRIC" id="fig|1337887.3.peg.3114"/>
<evidence type="ECO:0000313" key="1">
    <source>
        <dbReference type="EMBL" id="ERM01391.1"/>
    </source>
</evidence>
<dbReference type="Proteomes" id="UP000016842">
    <property type="component" value="Unassembled WGS sequence"/>
</dbReference>
<gene>
    <name evidence="1" type="ORF">Q644_21900</name>
</gene>
<sequence length="38" mass="4634">MNLFPLEFRFYLKGQETNVNILSWKVPFAFSKKILWKV</sequence>
<protein>
    <submittedName>
        <fullName evidence="1">Uncharacterized protein</fullName>
    </submittedName>
</protein>
<dbReference type="AlphaFoldDB" id="U4VF47"/>
<reference evidence="1 2" key="1">
    <citation type="journal article" date="2014" name="FEMS Microbiol. Lett.">
        <title>Genome sequencing analysis reveals virulence-related gene content of Ochrobactrum intermedium strain 229E, a urease-positive strain isolated from the human gastric niche.</title>
        <authorList>
            <person name="Kulkarni G.J."/>
            <person name="Shetty S."/>
            <person name="Dharne M.S."/>
            <person name="Shouche Y.S."/>
        </authorList>
    </citation>
    <scope>NUCLEOTIDE SEQUENCE [LARGE SCALE GENOMIC DNA]</scope>
    <source>
        <strain evidence="1 2">229E</strain>
    </source>
</reference>
<comment type="caution">
    <text evidence="1">The sequence shown here is derived from an EMBL/GenBank/DDBJ whole genome shotgun (WGS) entry which is preliminary data.</text>
</comment>
<dbReference type="EMBL" id="ASXJ01000169">
    <property type="protein sequence ID" value="ERM01391.1"/>
    <property type="molecule type" value="Genomic_DNA"/>
</dbReference>
<accession>U4VF47</accession>
<proteinExistence type="predicted"/>
<organism evidence="1 2">
    <name type="scientific">Brucella intermedia 229E</name>
    <dbReference type="NCBI Taxonomy" id="1337887"/>
    <lineage>
        <taxon>Bacteria</taxon>
        <taxon>Pseudomonadati</taxon>
        <taxon>Pseudomonadota</taxon>
        <taxon>Alphaproteobacteria</taxon>
        <taxon>Hyphomicrobiales</taxon>
        <taxon>Brucellaceae</taxon>
        <taxon>Brucella/Ochrobactrum group</taxon>
        <taxon>Brucella</taxon>
    </lineage>
</organism>
<evidence type="ECO:0000313" key="2">
    <source>
        <dbReference type="Proteomes" id="UP000016842"/>
    </source>
</evidence>